<dbReference type="EMBL" id="APCN01005030">
    <property type="status" value="NOT_ANNOTATED_CDS"/>
    <property type="molecule type" value="Genomic_DNA"/>
</dbReference>
<name>A0A182IHT8_ANOAR</name>
<sequence>MRRGGGRGRRFYDHPSIRYTCFVFVFILFFLSFFFKPQPLSHANKVTVIECTKACMLKTYTWR</sequence>
<reference evidence="1" key="1">
    <citation type="submission" date="2022-08" db="UniProtKB">
        <authorList>
            <consortium name="EnsemblMetazoa"/>
        </authorList>
    </citation>
    <scope>IDENTIFICATION</scope>
    <source>
        <strain evidence="1">Dongola</strain>
    </source>
</reference>
<dbReference type="EnsemblMetazoa" id="AARA015011-RA">
    <property type="protein sequence ID" value="AARA015011-PA"/>
    <property type="gene ID" value="AARA015011"/>
</dbReference>
<dbReference type="EMBL" id="APCN01005031">
    <property type="status" value="NOT_ANNOTATED_CDS"/>
    <property type="molecule type" value="Genomic_DNA"/>
</dbReference>
<protein>
    <submittedName>
        <fullName evidence="1">Uncharacterized protein</fullName>
    </submittedName>
</protein>
<organism evidence="1 2">
    <name type="scientific">Anopheles arabiensis</name>
    <name type="common">Mosquito</name>
    <dbReference type="NCBI Taxonomy" id="7173"/>
    <lineage>
        <taxon>Eukaryota</taxon>
        <taxon>Metazoa</taxon>
        <taxon>Ecdysozoa</taxon>
        <taxon>Arthropoda</taxon>
        <taxon>Hexapoda</taxon>
        <taxon>Insecta</taxon>
        <taxon>Pterygota</taxon>
        <taxon>Neoptera</taxon>
        <taxon>Endopterygota</taxon>
        <taxon>Diptera</taxon>
        <taxon>Nematocera</taxon>
        <taxon>Culicoidea</taxon>
        <taxon>Culicidae</taxon>
        <taxon>Anophelinae</taxon>
        <taxon>Anopheles</taxon>
    </lineage>
</organism>
<dbReference type="VEuPathDB" id="VectorBase:AARA015011"/>
<accession>A0A182IHT8</accession>
<dbReference type="AlphaFoldDB" id="A0A182IHT8"/>
<evidence type="ECO:0000313" key="2">
    <source>
        <dbReference type="Proteomes" id="UP000075840"/>
    </source>
</evidence>
<evidence type="ECO:0000313" key="1">
    <source>
        <dbReference type="EnsemblMetazoa" id="AARA015011-PA"/>
    </source>
</evidence>
<keyword evidence="2" id="KW-1185">Reference proteome</keyword>
<proteinExistence type="predicted"/>
<dbReference type="Proteomes" id="UP000075840">
    <property type="component" value="Unassembled WGS sequence"/>
</dbReference>